<evidence type="ECO:0000313" key="4">
    <source>
        <dbReference type="EMBL" id="PIP23760.1"/>
    </source>
</evidence>
<keyword evidence="2" id="KW-0732">Signal</keyword>
<feature type="chain" id="PRO_5013822857" description="Cohesin domain-containing protein" evidence="2">
    <location>
        <begin position="30"/>
        <end position="434"/>
    </location>
</feature>
<evidence type="ECO:0000256" key="2">
    <source>
        <dbReference type="SAM" id="SignalP"/>
    </source>
</evidence>
<organism evidence="4 5">
    <name type="scientific">Candidatus Nealsonbacteria bacterium CG23_combo_of_CG06-09_8_20_14_all_38_19</name>
    <dbReference type="NCBI Taxonomy" id="1974721"/>
    <lineage>
        <taxon>Bacteria</taxon>
        <taxon>Candidatus Nealsoniibacteriota</taxon>
    </lineage>
</organism>
<dbReference type="AlphaFoldDB" id="A0A2G9YX13"/>
<keyword evidence="1" id="KW-0472">Membrane</keyword>
<sequence length="434" mass="48585">MKHPVQKFQKFSVALSVFLFLALSHQAKAAGASLYFSPAEGSFFIGSTFDVSVFVNTGRNDVNAVQVDLKFDSSKLQVASPTAGKSIISIWIAQPTYSNTEGTISFKGGIPTPGINTSAGLVSTVTFRAIAPGTTTVSFLDTCQVLLNDGKGTNVLTSKARGVYTILIPPPEGPKVYSPTHPDQNKWYKNNNPTFSWEKEEGVTEFSYSFDQDPSGVPDNNPEGNFTSVSYSNVGDGIWYFHVKAEKDQVWGGTSHFLVQIDSSPPAAFTPIAEPGVKTSERQPLIFFVTTDALSGIDHYEIKYIDVTREKEERATGFYIEVSSPYRLPRLDIGRYLIIVRAFDVAGNFREGTVKIQIFPEGIFFTEKGIHYKDIIIPWILVFLVLLILLLLIMVLITLFWRKRKKLTERKKRELEEIEEKLRSYRQNISDKDM</sequence>
<dbReference type="GO" id="GO:0030246">
    <property type="term" value="F:carbohydrate binding"/>
    <property type="evidence" value="ECO:0007669"/>
    <property type="project" value="InterPro"/>
</dbReference>
<dbReference type="GO" id="GO:0000272">
    <property type="term" value="P:polysaccharide catabolic process"/>
    <property type="evidence" value="ECO:0007669"/>
    <property type="project" value="InterPro"/>
</dbReference>
<protein>
    <recommendedName>
        <fullName evidence="3">Cohesin domain-containing protein</fullName>
    </recommendedName>
</protein>
<keyword evidence="1" id="KW-1133">Transmembrane helix</keyword>
<reference evidence="4 5" key="1">
    <citation type="submission" date="2017-09" db="EMBL/GenBank/DDBJ databases">
        <title>Depth-based differentiation of microbial function through sediment-hosted aquifers and enrichment of novel symbionts in the deep terrestrial subsurface.</title>
        <authorList>
            <person name="Probst A.J."/>
            <person name="Ladd B."/>
            <person name="Jarett J.K."/>
            <person name="Geller-Mcgrath D.E."/>
            <person name="Sieber C.M."/>
            <person name="Emerson J.B."/>
            <person name="Anantharaman K."/>
            <person name="Thomas B.C."/>
            <person name="Malmstrom R."/>
            <person name="Stieglmeier M."/>
            <person name="Klingl A."/>
            <person name="Woyke T."/>
            <person name="Ryan C.M."/>
            <person name="Banfield J.F."/>
        </authorList>
    </citation>
    <scope>NUCLEOTIDE SEQUENCE [LARGE SCALE GENOMIC DNA]</scope>
    <source>
        <strain evidence="4">CG23_combo_of_CG06-09_8_20_14_all_38_19</strain>
    </source>
</reference>
<dbReference type="Pfam" id="PF00963">
    <property type="entry name" value="Cohesin"/>
    <property type="match status" value="1"/>
</dbReference>
<gene>
    <name evidence="4" type="ORF">COX36_01580</name>
</gene>
<proteinExistence type="predicted"/>
<dbReference type="InterPro" id="IPR008965">
    <property type="entry name" value="CBM2/CBM3_carb-bd_dom_sf"/>
</dbReference>
<feature type="transmembrane region" description="Helical" evidence="1">
    <location>
        <begin position="376"/>
        <end position="401"/>
    </location>
</feature>
<dbReference type="InterPro" id="IPR002102">
    <property type="entry name" value="Cohesin_dom"/>
</dbReference>
<evidence type="ECO:0000313" key="5">
    <source>
        <dbReference type="Proteomes" id="UP000230273"/>
    </source>
</evidence>
<dbReference type="SUPFAM" id="SSF49384">
    <property type="entry name" value="Carbohydrate-binding domain"/>
    <property type="match status" value="1"/>
</dbReference>
<evidence type="ECO:0000259" key="3">
    <source>
        <dbReference type="Pfam" id="PF00963"/>
    </source>
</evidence>
<feature type="domain" description="Cohesin" evidence="3">
    <location>
        <begin position="46"/>
        <end position="145"/>
    </location>
</feature>
<keyword evidence="1" id="KW-0812">Transmembrane</keyword>
<feature type="signal peptide" evidence="2">
    <location>
        <begin position="1"/>
        <end position="29"/>
    </location>
</feature>
<evidence type="ECO:0000256" key="1">
    <source>
        <dbReference type="SAM" id="Phobius"/>
    </source>
</evidence>
<comment type="caution">
    <text evidence="4">The sequence shown here is derived from an EMBL/GenBank/DDBJ whole genome shotgun (WGS) entry which is preliminary data.</text>
</comment>
<dbReference type="Proteomes" id="UP000230273">
    <property type="component" value="Unassembled WGS sequence"/>
</dbReference>
<dbReference type="Gene3D" id="2.60.40.680">
    <property type="match status" value="1"/>
</dbReference>
<dbReference type="EMBL" id="PCRP01000024">
    <property type="protein sequence ID" value="PIP23760.1"/>
    <property type="molecule type" value="Genomic_DNA"/>
</dbReference>
<dbReference type="CDD" id="cd08547">
    <property type="entry name" value="Type_II_cohesin"/>
    <property type="match status" value="1"/>
</dbReference>
<name>A0A2G9YX13_9BACT</name>
<accession>A0A2G9YX13</accession>